<proteinExistence type="predicted"/>
<gene>
    <name evidence="2" type="ORF">DSM109990_01565</name>
</gene>
<evidence type="ECO:0008006" key="4">
    <source>
        <dbReference type="Google" id="ProtNLM"/>
    </source>
</evidence>
<evidence type="ECO:0000256" key="1">
    <source>
        <dbReference type="SAM" id="Phobius"/>
    </source>
</evidence>
<evidence type="ECO:0000313" key="3">
    <source>
        <dbReference type="Proteomes" id="UP000831019"/>
    </source>
</evidence>
<evidence type="ECO:0000313" key="2">
    <source>
        <dbReference type="EMBL" id="UOA14756.1"/>
    </source>
</evidence>
<accession>A0ABY3ZM80</accession>
<keyword evidence="1" id="KW-0472">Membrane</keyword>
<dbReference type="EMBL" id="CP085144">
    <property type="protein sequence ID" value="UOA14756.1"/>
    <property type="molecule type" value="Genomic_DNA"/>
</dbReference>
<name>A0ABY3ZM80_9RHOB</name>
<dbReference type="RefSeq" id="WP_243263050.1">
    <property type="nucleotide sequence ID" value="NZ_CP085144.1"/>
</dbReference>
<feature type="transmembrane region" description="Helical" evidence="1">
    <location>
        <begin position="12"/>
        <end position="30"/>
    </location>
</feature>
<reference evidence="3" key="1">
    <citation type="journal article" date="2022" name="Microorganisms">
        <title>Beyond the ABCs#Discovery of Three New Plasmid Types in Rhodobacterales (RepQ, RepY, RepW).</title>
        <authorList>
            <person name="Freese H.M."/>
            <person name="Ringel V."/>
            <person name="Overmann J."/>
            <person name="Petersen J."/>
        </authorList>
    </citation>
    <scope>NUCLEOTIDE SEQUENCE [LARGE SCALE GENOMIC DNA]</scope>
    <source>
        <strain evidence="3">DSM 109990</strain>
    </source>
</reference>
<feature type="transmembrane region" description="Helical" evidence="1">
    <location>
        <begin position="36"/>
        <end position="58"/>
    </location>
</feature>
<feature type="transmembrane region" description="Helical" evidence="1">
    <location>
        <begin position="99"/>
        <end position="120"/>
    </location>
</feature>
<feature type="transmembrane region" description="Helical" evidence="1">
    <location>
        <begin position="70"/>
        <end position="93"/>
    </location>
</feature>
<keyword evidence="1" id="KW-0812">Transmembrane</keyword>
<keyword evidence="1" id="KW-1133">Transmembrane helix</keyword>
<organism evidence="2 3">
    <name type="scientific">Sulfitobacter dubius</name>
    <dbReference type="NCBI Taxonomy" id="218673"/>
    <lineage>
        <taxon>Bacteria</taxon>
        <taxon>Pseudomonadati</taxon>
        <taxon>Pseudomonadota</taxon>
        <taxon>Alphaproteobacteria</taxon>
        <taxon>Rhodobacterales</taxon>
        <taxon>Roseobacteraceae</taxon>
        <taxon>Sulfitobacter</taxon>
    </lineage>
</organism>
<dbReference type="Proteomes" id="UP000831019">
    <property type="component" value="Chromosome"/>
</dbReference>
<protein>
    <recommendedName>
        <fullName evidence="4">GtrA-like protein</fullName>
    </recommendedName>
</protein>
<sequence>MNIQRLISSTPLHVAVGFLAMGGWAVFANAEHGTRAMLVAGLVQGLISAALTFGLKYSVDWMRPRLSRGIGYWVPPLVAICGSALLLVVTHWLSGTPEIAMTIAVPLGVSLSYIFTYNILRQHR</sequence>
<keyword evidence="3" id="KW-1185">Reference proteome</keyword>